<name>A0ABV8BQZ5_9PSEU</name>
<comment type="caution">
    <text evidence="9">The sequence shown here is derived from an EMBL/GenBank/DDBJ whole genome shotgun (WGS) entry which is preliminary data.</text>
</comment>
<feature type="domain" description="TauD/TfdA-like" evidence="8">
    <location>
        <begin position="77"/>
        <end position="310"/>
    </location>
</feature>
<dbReference type="EMBL" id="JBHRZI010000012">
    <property type="protein sequence ID" value="MFC3892773.1"/>
    <property type="molecule type" value="Genomic_DNA"/>
</dbReference>
<dbReference type="RefSeq" id="WP_382372729.1">
    <property type="nucleotide sequence ID" value="NZ_JBHRZI010000012.1"/>
</dbReference>
<evidence type="ECO:0000256" key="4">
    <source>
        <dbReference type="ARBA" id="ARBA00023002"/>
    </source>
</evidence>
<feature type="region of interest" description="Disordered" evidence="7">
    <location>
        <begin position="214"/>
        <end position="233"/>
    </location>
</feature>
<dbReference type="PANTHER" id="PTHR10696">
    <property type="entry name" value="GAMMA-BUTYROBETAINE HYDROXYLASE-RELATED"/>
    <property type="match status" value="1"/>
</dbReference>
<protein>
    <submittedName>
        <fullName evidence="9">TauD/TfdA family dioxygenase</fullName>
    </submittedName>
</protein>
<dbReference type="SUPFAM" id="SSF51197">
    <property type="entry name" value="Clavaminate synthase-like"/>
    <property type="match status" value="1"/>
</dbReference>
<gene>
    <name evidence="9" type="ORF">ACFOWZ_14940</name>
</gene>
<dbReference type="Proteomes" id="UP001595690">
    <property type="component" value="Unassembled WGS sequence"/>
</dbReference>
<evidence type="ECO:0000256" key="1">
    <source>
        <dbReference type="ARBA" id="ARBA00001954"/>
    </source>
</evidence>
<evidence type="ECO:0000256" key="3">
    <source>
        <dbReference type="ARBA" id="ARBA00022723"/>
    </source>
</evidence>
<dbReference type="Gene3D" id="3.60.130.10">
    <property type="entry name" value="Clavaminate synthase-like"/>
    <property type="match status" value="1"/>
</dbReference>
<organism evidence="9 10">
    <name type="scientific">Lentzea rhizosphaerae</name>
    <dbReference type="NCBI Taxonomy" id="2041025"/>
    <lineage>
        <taxon>Bacteria</taxon>
        <taxon>Bacillati</taxon>
        <taxon>Actinomycetota</taxon>
        <taxon>Actinomycetes</taxon>
        <taxon>Pseudonocardiales</taxon>
        <taxon>Pseudonocardiaceae</taxon>
        <taxon>Lentzea</taxon>
    </lineage>
</organism>
<evidence type="ECO:0000256" key="2">
    <source>
        <dbReference type="ARBA" id="ARBA00008425"/>
    </source>
</evidence>
<dbReference type="PIRSF" id="PIRSF019543">
    <property type="entry name" value="Clavaminate_syn"/>
    <property type="match status" value="1"/>
</dbReference>
<keyword evidence="9" id="KW-0223">Dioxygenase</keyword>
<keyword evidence="6" id="KW-0045">Antibiotic biosynthesis</keyword>
<keyword evidence="5" id="KW-0408">Iron</keyword>
<evidence type="ECO:0000259" key="8">
    <source>
        <dbReference type="Pfam" id="PF02668"/>
    </source>
</evidence>
<keyword evidence="3" id="KW-0479">Metal-binding</keyword>
<keyword evidence="4" id="KW-0560">Oxidoreductase</keyword>
<reference evidence="10" key="1">
    <citation type="journal article" date="2019" name="Int. J. Syst. Evol. Microbiol.">
        <title>The Global Catalogue of Microorganisms (GCM) 10K type strain sequencing project: providing services to taxonomists for standard genome sequencing and annotation.</title>
        <authorList>
            <consortium name="The Broad Institute Genomics Platform"/>
            <consortium name="The Broad Institute Genome Sequencing Center for Infectious Disease"/>
            <person name="Wu L."/>
            <person name="Ma J."/>
        </authorList>
    </citation>
    <scope>NUCLEOTIDE SEQUENCE [LARGE SCALE GENOMIC DNA]</scope>
    <source>
        <strain evidence="10">CGMCC 4.7405</strain>
    </source>
</reference>
<dbReference type="GO" id="GO:0051213">
    <property type="term" value="F:dioxygenase activity"/>
    <property type="evidence" value="ECO:0007669"/>
    <property type="project" value="UniProtKB-KW"/>
</dbReference>
<dbReference type="PANTHER" id="PTHR10696:SF56">
    <property type="entry name" value="TAUD_TFDA-LIKE DOMAIN-CONTAINING PROTEIN"/>
    <property type="match status" value="1"/>
</dbReference>
<evidence type="ECO:0000256" key="7">
    <source>
        <dbReference type="SAM" id="MobiDB-lite"/>
    </source>
</evidence>
<dbReference type="InterPro" id="IPR050411">
    <property type="entry name" value="AlphaKG_dependent_hydroxylases"/>
</dbReference>
<comment type="cofactor">
    <cofactor evidence="1">
        <name>Fe(2+)</name>
        <dbReference type="ChEBI" id="CHEBI:29033"/>
    </cofactor>
</comment>
<evidence type="ECO:0000313" key="10">
    <source>
        <dbReference type="Proteomes" id="UP001595690"/>
    </source>
</evidence>
<keyword evidence="10" id="KW-1185">Reference proteome</keyword>
<dbReference type="InterPro" id="IPR042098">
    <property type="entry name" value="TauD-like_sf"/>
</dbReference>
<accession>A0ABV8BQZ5</accession>
<evidence type="ECO:0000256" key="5">
    <source>
        <dbReference type="ARBA" id="ARBA00023004"/>
    </source>
</evidence>
<comment type="similarity">
    <text evidence="2">Belongs to the clavaminate synthase family.</text>
</comment>
<dbReference type="Pfam" id="PF02668">
    <property type="entry name" value="TauD"/>
    <property type="match status" value="1"/>
</dbReference>
<proteinExistence type="inferred from homology"/>
<dbReference type="InterPro" id="IPR003819">
    <property type="entry name" value="TauD/TfdA-like"/>
</dbReference>
<evidence type="ECO:0000256" key="6">
    <source>
        <dbReference type="ARBA" id="ARBA00023194"/>
    </source>
</evidence>
<sequence>MTTQMNSPVNADGVISLELTENDRYAVRRLTTALTTNPLALIDSTEWVRQAMELSCELPLRLREALRRFRRHPGAEAVLLVRGLPVDEDDLPPTPSVPGSVERHPTTPAAALALTSLQLGDITAFRQEKGGALVQNVVPVPGQEDFQGNAGSTTLTMHVENAFHTHRPDYVALLCLRNDHENVAGLRTASVRTALALLSPETRRVLSEPRFVTDAPPSFGDSTPSAKPSAVLNGCPDDPDIVVDFHATQPQDEAAAAAFRALGEALERVRRTFVLRTGDLAIVDNRLALHGRTAFRPRYDGRDRWLQRTYVHLDPRRTRPYREADGNVLS</sequence>
<evidence type="ECO:0000313" key="9">
    <source>
        <dbReference type="EMBL" id="MFC3892773.1"/>
    </source>
</evidence>
<dbReference type="InterPro" id="IPR014503">
    <property type="entry name" value="Clavaminate_syn-like"/>
</dbReference>